<dbReference type="GO" id="GO:1990904">
    <property type="term" value="C:ribonucleoprotein complex"/>
    <property type="evidence" value="ECO:0007669"/>
    <property type="project" value="UniProtKB-UniRule"/>
</dbReference>
<keyword evidence="2 3" id="KW-0694">RNA-binding</keyword>
<feature type="compositionally biased region" description="Basic and acidic residues" evidence="4">
    <location>
        <begin position="16"/>
        <end position="25"/>
    </location>
</feature>
<evidence type="ECO:0000259" key="5">
    <source>
        <dbReference type="PROSITE" id="PS50102"/>
    </source>
</evidence>
<dbReference type="Proteomes" id="UP000694395">
    <property type="component" value="Chromosome 9"/>
</dbReference>
<accession>A0A8K9UBF4</accession>
<evidence type="ECO:0000256" key="1">
    <source>
        <dbReference type="ARBA" id="ARBA00022737"/>
    </source>
</evidence>
<dbReference type="PANTHER" id="PTHR23236:SF119">
    <property type="entry name" value="NUCLEAR RNA-BINDING PROTEIN SART-3"/>
    <property type="match status" value="1"/>
</dbReference>
<name>A0A8K9UBF4_ONCMY</name>
<dbReference type="SMART" id="SM00360">
    <property type="entry name" value="RRM"/>
    <property type="match status" value="1"/>
</dbReference>
<evidence type="ECO:0008006" key="9">
    <source>
        <dbReference type="Google" id="ProtNLM"/>
    </source>
</evidence>
<dbReference type="InterPro" id="IPR012677">
    <property type="entry name" value="Nucleotide-bd_a/b_plait_sf"/>
</dbReference>
<dbReference type="InterPro" id="IPR034887">
    <property type="entry name" value="LARP7_RRM1"/>
</dbReference>
<evidence type="ECO:0000256" key="2">
    <source>
        <dbReference type="ARBA" id="ARBA00022884"/>
    </source>
</evidence>
<proteinExistence type="predicted"/>
<feature type="compositionally biased region" description="Polar residues" evidence="4">
    <location>
        <begin position="1"/>
        <end position="15"/>
    </location>
</feature>
<feature type="domain" description="XRRM" evidence="6">
    <location>
        <begin position="306"/>
        <end position="419"/>
    </location>
</feature>
<feature type="compositionally biased region" description="Basic residues" evidence="4">
    <location>
        <begin position="208"/>
        <end position="219"/>
    </location>
</feature>
<reference evidence="7" key="3">
    <citation type="submission" date="2025-09" db="UniProtKB">
        <authorList>
            <consortium name="Ensembl"/>
        </authorList>
    </citation>
    <scope>IDENTIFICATION</scope>
</reference>
<evidence type="ECO:0000259" key="6">
    <source>
        <dbReference type="PROSITE" id="PS51939"/>
    </source>
</evidence>
<dbReference type="AlphaFoldDB" id="A0A8K9UBF4"/>
<keyword evidence="8" id="KW-1185">Reference proteome</keyword>
<feature type="region of interest" description="Disordered" evidence="4">
    <location>
        <begin position="1"/>
        <end position="28"/>
    </location>
</feature>
<evidence type="ECO:0000256" key="4">
    <source>
        <dbReference type="SAM" id="MobiDB-lite"/>
    </source>
</evidence>
<reference evidence="7" key="1">
    <citation type="submission" date="2020-07" db="EMBL/GenBank/DDBJ databases">
        <title>A long reads based de novo assembly of the rainbow trout Arlee double haploid line genome.</title>
        <authorList>
            <person name="Gao G."/>
            <person name="Palti Y."/>
        </authorList>
    </citation>
    <scope>NUCLEOTIDE SEQUENCE [LARGE SCALE GENOMIC DNA]</scope>
</reference>
<dbReference type="PROSITE" id="PS50102">
    <property type="entry name" value="RRM"/>
    <property type="match status" value="1"/>
</dbReference>
<reference evidence="7" key="2">
    <citation type="submission" date="2025-08" db="UniProtKB">
        <authorList>
            <consortium name="Ensembl"/>
        </authorList>
    </citation>
    <scope>IDENTIFICATION</scope>
</reference>
<dbReference type="CDD" id="cd12290">
    <property type="entry name" value="RRM1_LARP7"/>
    <property type="match status" value="1"/>
</dbReference>
<feature type="region of interest" description="Disordered" evidence="4">
    <location>
        <begin position="114"/>
        <end position="254"/>
    </location>
</feature>
<dbReference type="InterPro" id="IPR000504">
    <property type="entry name" value="RRM_dom"/>
</dbReference>
<dbReference type="InterPro" id="IPR014886">
    <property type="entry name" value="La_xRRM"/>
</dbReference>
<sequence length="468" mass="53782">RNNIARQQHTTTQHDLSGKNKENEKKKRSCVKLVMADVKKQVDGAEKYVDNRLPPQELLPKKVTHDWLERVFTKCENVVYVSMPRYKTTGHSKGFAFIEFETEEEAQKAVEMLNNPPEDAPWKPGIFPKTKNRKPIPDPPSLNTTQGGRRINLSRERAKKDASSQMETTVGGGKQEIESESKPSDRKRKHTAEFAEGVAPAEGTGKPPSRKLEKKRRRSQTGESSESDAQGDMPSKLRKTSEDDMVESDGKEEEKMEDFLLKAKRTRKKKHKERVKIREEVIPLRVLSKKDWLKQEYMTLQKRSMGALKTCLTKFHHKGAGGKMDTSLQQTFCVCPLVYVDAIEGDAEGYVRFKSPVEAKAIIDARTGLQNKHSRQLEILSGDHEQRYWQKILVDRQAKLNRPRNKKRGTEKIRFPSILIYMDYLISKAEKIIIARDRRPLNTSASWRTDQDCQVLLCVLSFLNHFLP</sequence>
<dbReference type="GO" id="GO:0003723">
    <property type="term" value="F:RNA binding"/>
    <property type="evidence" value="ECO:0007669"/>
    <property type="project" value="UniProtKB-UniRule"/>
</dbReference>
<protein>
    <recommendedName>
        <fullName evidence="9">RRM domain-containing protein</fullName>
    </recommendedName>
</protein>
<organism evidence="7 8">
    <name type="scientific">Oncorhynchus mykiss</name>
    <name type="common">Rainbow trout</name>
    <name type="synonym">Salmo gairdneri</name>
    <dbReference type="NCBI Taxonomy" id="8022"/>
    <lineage>
        <taxon>Eukaryota</taxon>
        <taxon>Metazoa</taxon>
        <taxon>Chordata</taxon>
        <taxon>Craniata</taxon>
        <taxon>Vertebrata</taxon>
        <taxon>Euteleostomi</taxon>
        <taxon>Actinopterygii</taxon>
        <taxon>Neopterygii</taxon>
        <taxon>Teleostei</taxon>
        <taxon>Protacanthopterygii</taxon>
        <taxon>Salmoniformes</taxon>
        <taxon>Salmonidae</taxon>
        <taxon>Salmoninae</taxon>
        <taxon>Oncorhynchus</taxon>
    </lineage>
</organism>
<dbReference type="Pfam" id="PF00076">
    <property type="entry name" value="RRM_1"/>
    <property type="match status" value="1"/>
</dbReference>
<evidence type="ECO:0000256" key="3">
    <source>
        <dbReference type="PROSITE-ProRule" id="PRU00176"/>
    </source>
</evidence>
<dbReference type="GeneTree" id="ENSGT00940000154949"/>
<evidence type="ECO:0000313" key="8">
    <source>
        <dbReference type="Proteomes" id="UP000694395"/>
    </source>
</evidence>
<keyword evidence="1" id="KW-0677">Repeat</keyword>
<feature type="compositionally biased region" description="Basic and acidic residues" evidence="4">
    <location>
        <begin position="153"/>
        <end position="162"/>
    </location>
</feature>
<dbReference type="Ensembl" id="ENSOMYT00000011309.2">
    <property type="protein sequence ID" value="ENSOMYP00000107951.1"/>
    <property type="gene ID" value="ENSOMYG00000005128.2"/>
</dbReference>
<dbReference type="Gene3D" id="3.30.70.330">
    <property type="match status" value="2"/>
</dbReference>
<dbReference type="InterPro" id="IPR035979">
    <property type="entry name" value="RBD_domain_sf"/>
</dbReference>
<dbReference type="PROSITE" id="PS51939">
    <property type="entry name" value="XRRM"/>
    <property type="match status" value="1"/>
</dbReference>
<dbReference type="PANTHER" id="PTHR23236">
    <property type="entry name" value="EUKARYOTIC TRANSLATION INITIATION FACTOR 4B/4H"/>
    <property type="match status" value="1"/>
</dbReference>
<evidence type="ECO:0000313" key="7">
    <source>
        <dbReference type="Ensembl" id="ENSOMYP00000107951.1"/>
    </source>
</evidence>
<dbReference type="Pfam" id="PF08777">
    <property type="entry name" value="RRM_3"/>
    <property type="match status" value="1"/>
</dbReference>
<dbReference type="SUPFAM" id="SSF54928">
    <property type="entry name" value="RNA-binding domain, RBD"/>
    <property type="match status" value="2"/>
</dbReference>
<feature type="domain" description="RRM" evidence="5">
    <location>
        <begin position="59"/>
        <end position="158"/>
    </location>
</feature>
<feature type="compositionally biased region" description="Basic and acidic residues" evidence="4">
    <location>
        <begin position="175"/>
        <end position="184"/>
    </location>
</feature>